<keyword evidence="3 7" id="KW-0863">Zinc-finger</keyword>
<dbReference type="EMBL" id="MHWE01000012">
    <property type="protein sequence ID" value="OHB03914.1"/>
    <property type="molecule type" value="Genomic_DNA"/>
</dbReference>
<dbReference type="GO" id="GO:0006310">
    <property type="term" value="P:DNA recombination"/>
    <property type="evidence" value="ECO:0007669"/>
    <property type="project" value="UniProtKB-UniRule"/>
</dbReference>
<feature type="domain" description="Toprim" evidence="8">
    <location>
        <begin position="82"/>
        <end position="186"/>
    </location>
</feature>
<proteinExistence type="inferred from homology"/>
<evidence type="ECO:0000256" key="7">
    <source>
        <dbReference type="HAMAP-Rule" id="MF_00017"/>
    </source>
</evidence>
<dbReference type="PROSITE" id="PS50880">
    <property type="entry name" value="TOPRIM"/>
    <property type="match status" value="1"/>
</dbReference>
<evidence type="ECO:0000256" key="3">
    <source>
        <dbReference type="ARBA" id="ARBA00022771"/>
    </source>
</evidence>
<evidence type="ECO:0000256" key="2">
    <source>
        <dbReference type="ARBA" id="ARBA00022763"/>
    </source>
</evidence>
<dbReference type="PANTHER" id="PTHR30446:SF0">
    <property type="entry name" value="RECOMBINATION PROTEIN RECR"/>
    <property type="match status" value="1"/>
</dbReference>
<dbReference type="GO" id="GO:0003677">
    <property type="term" value="F:DNA binding"/>
    <property type="evidence" value="ECO:0007669"/>
    <property type="project" value="UniProtKB-UniRule"/>
</dbReference>
<dbReference type="PANTHER" id="PTHR30446">
    <property type="entry name" value="RECOMBINATION PROTEIN RECR"/>
    <property type="match status" value="1"/>
</dbReference>
<comment type="caution">
    <text evidence="9">The sequence shown here is derived from an EMBL/GenBank/DDBJ whole genome shotgun (WGS) entry which is preliminary data.</text>
</comment>
<dbReference type="InterPro" id="IPR000093">
    <property type="entry name" value="DNA_Rcmb_RecR"/>
</dbReference>
<accession>A0A1G2U353</accession>
<protein>
    <recommendedName>
        <fullName evidence="7">Recombination protein RecR</fullName>
    </recommendedName>
</protein>
<dbReference type="InterPro" id="IPR006171">
    <property type="entry name" value="TOPRIM_dom"/>
</dbReference>
<dbReference type="Gene3D" id="1.10.8.420">
    <property type="entry name" value="RecR Domain 1"/>
    <property type="match status" value="1"/>
</dbReference>
<evidence type="ECO:0000259" key="8">
    <source>
        <dbReference type="PROSITE" id="PS50880"/>
    </source>
</evidence>
<comment type="similarity">
    <text evidence="7">Belongs to the RecR family.</text>
</comment>
<evidence type="ECO:0000313" key="10">
    <source>
        <dbReference type="Proteomes" id="UP000176800"/>
    </source>
</evidence>
<dbReference type="Pfam" id="PF21176">
    <property type="entry name" value="RecR_HhH"/>
    <property type="match status" value="1"/>
</dbReference>
<dbReference type="SUPFAM" id="SSF111304">
    <property type="entry name" value="Recombination protein RecR"/>
    <property type="match status" value="1"/>
</dbReference>
<keyword evidence="5 7" id="KW-0233">DNA recombination</keyword>
<dbReference type="Gene3D" id="3.40.1360.10">
    <property type="match status" value="1"/>
</dbReference>
<sequence>MNSIERLAKLFSEFPGIGPRQARRLVYFLISRNSGLRGELVKTLTELGSDIISCDTCFRFFTKEKGNSPTCPICRDKNRDRGILMIVARDIDFESVEKTGLFKGFYFVLGGTVPILEKEPNKKIRESELKKVIEKHTVGESGLKEIILAMNVNAEGDNTARYLQGLLAPIAKKHKITLSTLGRGLSTGTELEYSDPDTLENALKNRH</sequence>
<dbReference type="AlphaFoldDB" id="A0A1G2U353"/>
<evidence type="ECO:0000256" key="1">
    <source>
        <dbReference type="ARBA" id="ARBA00022723"/>
    </source>
</evidence>
<dbReference type="Pfam" id="PF21175">
    <property type="entry name" value="RecR_C"/>
    <property type="match status" value="1"/>
</dbReference>
<evidence type="ECO:0000313" key="9">
    <source>
        <dbReference type="EMBL" id="OHB03914.1"/>
    </source>
</evidence>
<evidence type="ECO:0000256" key="5">
    <source>
        <dbReference type="ARBA" id="ARBA00023172"/>
    </source>
</evidence>
<comment type="caution">
    <text evidence="7">Lacks conserved residue(s) required for the propagation of feature annotation.</text>
</comment>
<dbReference type="GO" id="GO:0008270">
    <property type="term" value="F:zinc ion binding"/>
    <property type="evidence" value="ECO:0007669"/>
    <property type="project" value="UniProtKB-KW"/>
</dbReference>
<keyword evidence="4 7" id="KW-0862">Zinc</keyword>
<dbReference type="InterPro" id="IPR023627">
    <property type="entry name" value="Rcmb_RecR"/>
</dbReference>
<dbReference type="Proteomes" id="UP000176800">
    <property type="component" value="Unassembled WGS sequence"/>
</dbReference>
<dbReference type="Pfam" id="PF13662">
    <property type="entry name" value="Toprim_4"/>
    <property type="match status" value="1"/>
</dbReference>
<reference evidence="9 10" key="1">
    <citation type="journal article" date="2016" name="Nat. Commun.">
        <title>Thousands of microbial genomes shed light on interconnected biogeochemical processes in an aquifer system.</title>
        <authorList>
            <person name="Anantharaman K."/>
            <person name="Brown C.T."/>
            <person name="Hug L.A."/>
            <person name="Sharon I."/>
            <person name="Castelle C.J."/>
            <person name="Probst A.J."/>
            <person name="Thomas B.C."/>
            <person name="Singh A."/>
            <person name="Wilkins M.J."/>
            <person name="Karaoz U."/>
            <person name="Brodie E.L."/>
            <person name="Williams K.H."/>
            <person name="Hubbard S.S."/>
            <person name="Banfield J.F."/>
        </authorList>
    </citation>
    <scope>NUCLEOTIDE SEQUENCE [LARGE SCALE GENOMIC DNA]</scope>
</reference>
<evidence type="ECO:0000256" key="6">
    <source>
        <dbReference type="ARBA" id="ARBA00023204"/>
    </source>
</evidence>
<keyword evidence="2 7" id="KW-0227">DNA damage</keyword>
<keyword evidence="6 7" id="KW-0234">DNA repair</keyword>
<dbReference type="HAMAP" id="MF_00017">
    <property type="entry name" value="RecR"/>
    <property type="match status" value="1"/>
</dbReference>
<name>A0A1G2U353_9BACT</name>
<comment type="function">
    <text evidence="7">May play a role in DNA repair. It seems to be involved in an RecBC-independent recombinational process of DNA repair. It may act with RecF and RecO.</text>
</comment>
<gene>
    <name evidence="7" type="primary">recR</name>
    <name evidence="9" type="ORF">A3B14_01095</name>
</gene>
<evidence type="ECO:0000256" key="4">
    <source>
        <dbReference type="ARBA" id="ARBA00022833"/>
    </source>
</evidence>
<keyword evidence="1 7" id="KW-0479">Metal-binding</keyword>
<dbReference type="GO" id="GO:0006281">
    <property type="term" value="P:DNA repair"/>
    <property type="evidence" value="ECO:0007669"/>
    <property type="project" value="UniProtKB-UniRule"/>
</dbReference>
<organism evidence="9 10">
    <name type="scientific">Candidatus Zambryskibacteria bacterium RIFCSPLOWO2_01_FULL_45_21</name>
    <dbReference type="NCBI Taxonomy" id="1802761"/>
    <lineage>
        <taxon>Bacteria</taxon>
        <taxon>Candidatus Zambryskiibacteriota</taxon>
    </lineage>
</organism>